<feature type="compositionally biased region" description="Polar residues" evidence="1">
    <location>
        <begin position="10"/>
        <end position="31"/>
    </location>
</feature>
<gene>
    <name evidence="2" type="ORF">ACFFX0_08330</name>
</gene>
<evidence type="ECO:0000313" key="3">
    <source>
        <dbReference type="Proteomes" id="UP001589575"/>
    </source>
</evidence>
<name>A0ABV5FX39_9MICC</name>
<reference evidence="2 3" key="1">
    <citation type="submission" date="2024-09" db="EMBL/GenBank/DDBJ databases">
        <authorList>
            <person name="Sun Q."/>
            <person name="Mori K."/>
        </authorList>
    </citation>
    <scope>NUCLEOTIDE SEQUENCE [LARGE SCALE GENOMIC DNA]</scope>
    <source>
        <strain evidence="2 3">CCM 7609</strain>
    </source>
</reference>
<proteinExistence type="predicted"/>
<keyword evidence="3" id="KW-1185">Reference proteome</keyword>
<organism evidence="2 3">
    <name type="scientific">Citricoccus parietis</name>
    <dbReference type="NCBI Taxonomy" id="592307"/>
    <lineage>
        <taxon>Bacteria</taxon>
        <taxon>Bacillati</taxon>
        <taxon>Actinomycetota</taxon>
        <taxon>Actinomycetes</taxon>
        <taxon>Micrococcales</taxon>
        <taxon>Micrococcaceae</taxon>
        <taxon>Citricoccus</taxon>
    </lineage>
</organism>
<evidence type="ECO:0000256" key="1">
    <source>
        <dbReference type="SAM" id="MobiDB-lite"/>
    </source>
</evidence>
<protein>
    <submittedName>
        <fullName evidence="2">Uncharacterized protein</fullName>
    </submittedName>
</protein>
<dbReference type="Proteomes" id="UP001589575">
    <property type="component" value="Unassembled WGS sequence"/>
</dbReference>
<sequence>MNGEYCAPGSTESRASWTATTPRSPAGTGPSTVLTVGAWGAECRSAAGVAVMGTTFRERHGRWRSVIPITCPLD</sequence>
<evidence type="ECO:0000313" key="2">
    <source>
        <dbReference type="EMBL" id="MFB9071200.1"/>
    </source>
</evidence>
<comment type="caution">
    <text evidence="2">The sequence shown here is derived from an EMBL/GenBank/DDBJ whole genome shotgun (WGS) entry which is preliminary data.</text>
</comment>
<dbReference type="EMBL" id="JBHMFI010000001">
    <property type="protein sequence ID" value="MFB9071200.1"/>
    <property type="molecule type" value="Genomic_DNA"/>
</dbReference>
<accession>A0ABV5FX39</accession>
<feature type="region of interest" description="Disordered" evidence="1">
    <location>
        <begin position="1"/>
        <end position="31"/>
    </location>
</feature>